<comment type="caution">
    <text evidence="1">The sequence shown here is derived from an EMBL/GenBank/DDBJ whole genome shotgun (WGS) entry which is preliminary data.</text>
</comment>
<sequence length="489" mass="51242">MSSEKELSTLFETIAFAFSIMGIVASVSSTLSFPLLSGGHVGMVWGWLIPCFFVLAIAASLAEMTSSMPTSAGLYYFSAKLAPPEHSALASWITGWANITGQVTLVCSIDYTCALMITSAITVGSDGAVVLSAGATYGILIAILFVHGLVCSAATKILARLNLFYTAINIGTSVAAIIALVVGAGDGRVSSEVAWTMFENNTGWANSGFAFLLAFTAPMWTLTGYDSAAHISEEVAGAAWSAPLAIMIGVGGTQLLGWGLFIAASYATASVPDLLGTSLPLPMAQLFLNVIGKRGMLAIWSFIIVVQFVTGAAQGVDASRAVFAFARDNALPGSRWLKRVDPRTRTPIFAVWFVMVLSGVCGLLGFSTAALNSLAGAAVIGLYTSYGAPIFMRVTSGRNRLVPGPFTLGKWFLPIGIVAVSWIAFIVVILLFPSVANPSVQDMNYAIVIIGAVFIFSGLTWVLSARRWFTGPVSNLTGGGSIAENDKSG</sequence>
<proteinExistence type="predicted"/>
<evidence type="ECO:0000313" key="1">
    <source>
        <dbReference type="EMBL" id="KAI0032926.1"/>
    </source>
</evidence>
<organism evidence="1 2">
    <name type="scientific">Vararia minispora EC-137</name>
    <dbReference type="NCBI Taxonomy" id="1314806"/>
    <lineage>
        <taxon>Eukaryota</taxon>
        <taxon>Fungi</taxon>
        <taxon>Dikarya</taxon>
        <taxon>Basidiomycota</taxon>
        <taxon>Agaricomycotina</taxon>
        <taxon>Agaricomycetes</taxon>
        <taxon>Russulales</taxon>
        <taxon>Lachnocladiaceae</taxon>
        <taxon>Vararia</taxon>
    </lineage>
</organism>
<dbReference type="Proteomes" id="UP000814128">
    <property type="component" value="Unassembled WGS sequence"/>
</dbReference>
<evidence type="ECO:0000313" key="2">
    <source>
        <dbReference type="Proteomes" id="UP000814128"/>
    </source>
</evidence>
<protein>
    <submittedName>
        <fullName evidence="1">Amino acid/polyamine transporter I</fullName>
    </submittedName>
</protein>
<keyword evidence="2" id="KW-1185">Reference proteome</keyword>
<name>A0ACB8QNE8_9AGAM</name>
<accession>A0ACB8QNE8</accession>
<reference evidence="1" key="2">
    <citation type="journal article" date="2022" name="New Phytol.">
        <title>Evolutionary transition to the ectomycorrhizal habit in the genomes of a hyperdiverse lineage of mushroom-forming fungi.</title>
        <authorList>
            <person name="Looney B."/>
            <person name="Miyauchi S."/>
            <person name="Morin E."/>
            <person name="Drula E."/>
            <person name="Courty P.E."/>
            <person name="Kohler A."/>
            <person name="Kuo A."/>
            <person name="LaButti K."/>
            <person name="Pangilinan J."/>
            <person name="Lipzen A."/>
            <person name="Riley R."/>
            <person name="Andreopoulos W."/>
            <person name="He G."/>
            <person name="Johnson J."/>
            <person name="Nolan M."/>
            <person name="Tritt A."/>
            <person name="Barry K.W."/>
            <person name="Grigoriev I.V."/>
            <person name="Nagy L.G."/>
            <person name="Hibbett D."/>
            <person name="Henrissat B."/>
            <person name="Matheny P.B."/>
            <person name="Labbe J."/>
            <person name="Martin F.M."/>
        </authorList>
    </citation>
    <scope>NUCLEOTIDE SEQUENCE</scope>
    <source>
        <strain evidence="1">EC-137</strain>
    </source>
</reference>
<dbReference type="EMBL" id="MU273532">
    <property type="protein sequence ID" value="KAI0032926.1"/>
    <property type="molecule type" value="Genomic_DNA"/>
</dbReference>
<gene>
    <name evidence="1" type="ORF">K488DRAFT_78174</name>
</gene>
<reference evidence="1" key="1">
    <citation type="submission" date="2021-02" db="EMBL/GenBank/DDBJ databases">
        <authorList>
            <consortium name="DOE Joint Genome Institute"/>
            <person name="Ahrendt S."/>
            <person name="Looney B.P."/>
            <person name="Miyauchi S."/>
            <person name="Morin E."/>
            <person name="Drula E."/>
            <person name="Courty P.E."/>
            <person name="Chicoki N."/>
            <person name="Fauchery L."/>
            <person name="Kohler A."/>
            <person name="Kuo A."/>
            <person name="Labutti K."/>
            <person name="Pangilinan J."/>
            <person name="Lipzen A."/>
            <person name="Riley R."/>
            <person name="Andreopoulos W."/>
            <person name="He G."/>
            <person name="Johnson J."/>
            <person name="Barry K.W."/>
            <person name="Grigoriev I.V."/>
            <person name="Nagy L."/>
            <person name="Hibbett D."/>
            <person name="Henrissat B."/>
            <person name="Matheny P.B."/>
            <person name="Labbe J."/>
            <person name="Martin F."/>
        </authorList>
    </citation>
    <scope>NUCLEOTIDE SEQUENCE</scope>
    <source>
        <strain evidence="1">EC-137</strain>
    </source>
</reference>